<dbReference type="InterPro" id="IPR013325">
    <property type="entry name" value="RNA_pol_sigma_r2"/>
</dbReference>
<dbReference type="Gene3D" id="1.10.1740.10">
    <property type="match status" value="1"/>
</dbReference>
<dbReference type="EMBL" id="AP019377">
    <property type="protein sequence ID" value="BBH93655.1"/>
    <property type="molecule type" value="Genomic_DNA"/>
</dbReference>
<organism evidence="1">
    <name type="scientific">Thermogemmatispora argillosa</name>
    <dbReference type="NCBI Taxonomy" id="2045280"/>
    <lineage>
        <taxon>Bacteria</taxon>
        <taxon>Bacillati</taxon>
        <taxon>Chloroflexota</taxon>
        <taxon>Ktedonobacteria</taxon>
        <taxon>Thermogemmatisporales</taxon>
        <taxon>Thermogemmatisporaceae</taxon>
        <taxon>Thermogemmatispora</taxon>
    </lineage>
</organism>
<proteinExistence type="predicted"/>
<dbReference type="SUPFAM" id="SSF88946">
    <property type="entry name" value="Sigma2 domain of RNA polymerase sigma factors"/>
    <property type="match status" value="1"/>
</dbReference>
<reference evidence="1" key="1">
    <citation type="submission" date="2018-12" db="EMBL/GenBank/DDBJ databases">
        <title>Novel natural products biosynthetic potential of the class Ktedonobacteria.</title>
        <authorList>
            <person name="Zheng Y."/>
            <person name="Saitou A."/>
            <person name="Wang C.M."/>
            <person name="Toyoda A."/>
            <person name="Minakuchi Y."/>
            <person name="Sekiguchi Y."/>
            <person name="Ueda K."/>
            <person name="Takano H."/>
            <person name="Sakai Y."/>
            <person name="Yokota A."/>
            <person name="Yabe S."/>
        </authorList>
    </citation>
    <scope>NUCLEOTIDE SEQUENCE</scope>
    <source>
        <strain evidence="1">A3-2</strain>
    </source>
</reference>
<protein>
    <submittedName>
        <fullName evidence="1">Uncharacterized protein</fullName>
    </submittedName>
</protein>
<dbReference type="GO" id="GO:0006352">
    <property type="term" value="P:DNA-templated transcription initiation"/>
    <property type="evidence" value="ECO:0007669"/>
    <property type="project" value="InterPro"/>
</dbReference>
<dbReference type="GO" id="GO:0003700">
    <property type="term" value="F:DNA-binding transcription factor activity"/>
    <property type="evidence" value="ECO:0007669"/>
    <property type="project" value="InterPro"/>
</dbReference>
<name>A0A455T524_9CHLR</name>
<evidence type="ECO:0000313" key="1">
    <source>
        <dbReference type="EMBL" id="BBH93655.1"/>
    </source>
</evidence>
<accession>A0A455T524</accession>
<sequence length="215" mass="25353">MEATRLLVLLNWEEIYVRLRRLVRRLVAHYSVAAWRGQEEDLVEDIVQESIRRFIERQPRVERGEVEPARAPEQMLFTIAYNYCRDLYRRERRLIHTGGESLPEPRAGGGREPAEHALEGVCQQELFDLVAREVDHFPRGQRHALLVDLAELMNFDEEPTALQRAFLAQGIDLSHYRDWPEDRRQHEQRVALRNHAYRRLARLPSVRAYIAGHDS</sequence>
<dbReference type="AlphaFoldDB" id="A0A455T524"/>
<gene>
    <name evidence="1" type="ORF">KTA_18540</name>
</gene>